<dbReference type="EMBL" id="CAFBMR010000042">
    <property type="protein sequence ID" value="CAB4916068.1"/>
    <property type="molecule type" value="Genomic_DNA"/>
</dbReference>
<accession>A0A6J7HA76</accession>
<gene>
    <name evidence="1" type="ORF">UFOPK3610_01131</name>
</gene>
<sequence length="137" mass="15812">MHGTQFQKSIYALIWGLTDPDQDAGRKGNCQPAGIFENSEANLRFLVWTTEVWATRFRPQPFRRGLKHHSHARRHWFEPLHFLPRHHAGVEVREQTRLFQNTNCHGTDIGERVVESVLVEPFARYGPALLGAITQSE</sequence>
<name>A0A6J7HA76_9ZZZZ</name>
<reference evidence="1" key="1">
    <citation type="submission" date="2020-05" db="EMBL/GenBank/DDBJ databases">
        <authorList>
            <person name="Chiriac C."/>
            <person name="Salcher M."/>
            <person name="Ghai R."/>
            <person name="Kavagutti S V."/>
        </authorList>
    </citation>
    <scope>NUCLEOTIDE SEQUENCE</scope>
</reference>
<organism evidence="1">
    <name type="scientific">freshwater metagenome</name>
    <dbReference type="NCBI Taxonomy" id="449393"/>
    <lineage>
        <taxon>unclassified sequences</taxon>
        <taxon>metagenomes</taxon>
        <taxon>ecological metagenomes</taxon>
    </lineage>
</organism>
<dbReference type="AlphaFoldDB" id="A0A6J7HA76"/>
<protein>
    <submittedName>
        <fullName evidence="1">Unannotated protein</fullName>
    </submittedName>
</protein>
<evidence type="ECO:0000313" key="1">
    <source>
        <dbReference type="EMBL" id="CAB4916068.1"/>
    </source>
</evidence>
<proteinExistence type="predicted"/>